<dbReference type="Proteomes" id="UP000198771">
    <property type="component" value="Unassembled WGS sequence"/>
</dbReference>
<dbReference type="CDD" id="cd07067">
    <property type="entry name" value="HP_PGM_like"/>
    <property type="match status" value="1"/>
</dbReference>
<keyword evidence="3 6" id="KW-0312">Gluconeogenesis</keyword>
<dbReference type="InterPro" id="IPR001345">
    <property type="entry name" value="PG/BPGM_mutase_AS"/>
</dbReference>
<proteinExistence type="inferred from homology"/>
<keyword evidence="12" id="KW-1185">Reference proteome</keyword>
<dbReference type="EC" id="5.4.2.11" evidence="6 10"/>
<dbReference type="InterPro" id="IPR013078">
    <property type="entry name" value="His_Pase_superF_clade-1"/>
</dbReference>
<protein>
    <recommendedName>
        <fullName evidence="6 10">2,3-bisphosphoglycerate-dependent phosphoglycerate mutase</fullName>
        <shortName evidence="6">BPG-dependent PGAM</shortName>
        <shortName evidence="6">PGAM</shortName>
        <shortName evidence="6">Phosphoglyceromutase</shortName>
        <shortName evidence="6">dPGM</shortName>
        <ecNumber evidence="6 10">5.4.2.11</ecNumber>
    </recommendedName>
</protein>
<dbReference type="STRING" id="617002.SAMN05660653_02356"/>
<feature type="binding site" evidence="6 8">
    <location>
        <begin position="183"/>
        <end position="184"/>
    </location>
    <ligand>
        <name>substrate</name>
    </ligand>
</feature>
<evidence type="ECO:0000256" key="6">
    <source>
        <dbReference type="HAMAP-Rule" id="MF_01039"/>
    </source>
</evidence>
<feature type="active site" description="Tele-phosphohistidine intermediate" evidence="6 7">
    <location>
        <position position="9"/>
    </location>
</feature>
<dbReference type="GO" id="GO:0006094">
    <property type="term" value="P:gluconeogenesis"/>
    <property type="evidence" value="ECO:0007669"/>
    <property type="project" value="UniProtKB-UniRule"/>
</dbReference>
<dbReference type="Pfam" id="PF00300">
    <property type="entry name" value="His_Phos_1"/>
    <property type="match status" value="1"/>
</dbReference>
<comment type="pathway">
    <text evidence="6 10">Carbohydrate degradation; glycolysis; pyruvate from D-glyceraldehyde 3-phosphate: step 3/5.</text>
</comment>
<evidence type="ECO:0000256" key="3">
    <source>
        <dbReference type="ARBA" id="ARBA00022432"/>
    </source>
</evidence>
<dbReference type="InterPro" id="IPR005952">
    <property type="entry name" value="Phosphogly_mut1"/>
</dbReference>
<dbReference type="FunFam" id="3.40.50.1240:FF:000003">
    <property type="entry name" value="2,3-bisphosphoglycerate-dependent phosphoglycerate mutase"/>
    <property type="match status" value="1"/>
</dbReference>
<dbReference type="PROSITE" id="PS00175">
    <property type="entry name" value="PG_MUTASE"/>
    <property type="match status" value="1"/>
</dbReference>
<dbReference type="SUPFAM" id="SSF53254">
    <property type="entry name" value="Phosphoglycerate mutase-like"/>
    <property type="match status" value="1"/>
</dbReference>
<comment type="similarity">
    <text evidence="2 6">Belongs to the phosphoglycerate mutase family. BPG-dependent PGAM subfamily.</text>
</comment>
<keyword evidence="5 6" id="KW-0413">Isomerase</keyword>
<evidence type="ECO:0000256" key="1">
    <source>
        <dbReference type="ARBA" id="ARBA00000380"/>
    </source>
</evidence>
<feature type="binding site" evidence="6 8">
    <location>
        <position position="60"/>
    </location>
    <ligand>
        <name>substrate</name>
    </ligand>
</feature>
<reference evidence="11 12" key="1">
    <citation type="submission" date="2016-10" db="EMBL/GenBank/DDBJ databases">
        <authorList>
            <person name="de Groot N.N."/>
        </authorList>
    </citation>
    <scope>NUCLEOTIDE SEQUENCE [LARGE SCALE GENOMIC DNA]</scope>
    <source>
        <strain evidence="11 12">ASO4-2</strain>
    </source>
</reference>
<organism evidence="11 12">
    <name type="scientific">Desulfonatronum thiosulfatophilum</name>
    <dbReference type="NCBI Taxonomy" id="617002"/>
    <lineage>
        <taxon>Bacteria</taxon>
        <taxon>Pseudomonadati</taxon>
        <taxon>Thermodesulfobacteriota</taxon>
        <taxon>Desulfovibrionia</taxon>
        <taxon>Desulfovibrionales</taxon>
        <taxon>Desulfonatronaceae</taxon>
        <taxon>Desulfonatronum</taxon>
    </lineage>
</organism>
<comment type="catalytic activity">
    <reaction evidence="1 6 10">
        <text>(2R)-2-phosphoglycerate = (2R)-3-phosphoglycerate</text>
        <dbReference type="Rhea" id="RHEA:15901"/>
        <dbReference type="ChEBI" id="CHEBI:58272"/>
        <dbReference type="ChEBI" id="CHEBI:58289"/>
        <dbReference type="EC" id="5.4.2.11"/>
    </reaction>
</comment>
<evidence type="ECO:0000256" key="9">
    <source>
        <dbReference type="PIRSR" id="PIRSR613078-3"/>
    </source>
</evidence>
<feature type="active site" description="Proton donor/acceptor" evidence="6 7">
    <location>
        <position position="87"/>
    </location>
</feature>
<evidence type="ECO:0000256" key="7">
    <source>
        <dbReference type="PIRSR" id="PIRSR613078-1"/>
    </source>
</evidence>
<keyword evidence="4 6" id="KW-0324">Glycolysis</keyword>
<feature type="binding site" evidence="6 8">
    <location>
        <begin position="114"/>
        <end position="115"/>
    </location>
    <ligand>
        <name>substrate</name>
    </ligand>
</feature>
<feature type="binding site" evidence="6 8">
    <location>
        <position position="98"/>
    </location>
    <ligand>
        <name>substrate</name>
    </ligand>
</feature>
<dbReference type="EMBL" id="FMXO01000013">
    <property type="protein sequence ID" value="SDB47944.1"/>
    <property type="molecule type" value="Genomic_DNA"/>
</dbReference>
<name>A0A1G6DS07_9BACT</name>
<dbReference type="NCBIfam" id="NF010713">
    <property type="entry name" value="PRK14115.1"/>
    <property type="match status" value="1"/>
</dbReference>
<accession>A0A1G6DS07</accession>
<dbReference type="PANTHER" id="PTHR11931">
    <property type="entry name" value="PHOSPHOGLYCERATE MUTASE"/>
    <property type="match status" value="1"/>
</dbReference>
<evidence type="ECO:0000256" key="2">
    <source>
        <dbReference type="ARBA" id="ARBA00006717"/>
    </source>
</evidence>
<comment type="function">
    <text evidence="6 10">Catalyzes the interconversion of 2-phosphoglycerate and 3-phosphoglycerate.</text>
</comment>
<dbReference type="GO" id="GO:0006096">
    <property type="term" value="P:glycolytic process"/>
    <property type="evidence" value="ECO:0007669"/>
    <property type="project" value="UniProtKB-UniRule"/>
</dbReference>
<gene>
    <name evidence="6" type="primary">gpmA</name>
    <name evidence="11" type="ORF">SAMN05660653_02356</name>
</gene>
<evidence type="ECO:0000313" key="12">
    <source>
        <dbReference type="Proteomes" id="UP000198771"/>
    </source>
</evidence>
<feature type="binding site" evidence="6 8">
    <location>
        <begin position="21"/>
        <end position="22"/>
    </location>
    <ligand>
        <name>substrate</name>
    </ligand>
</feature>
<dbReference type="HAMAP" id="MF_01039">
    <property type="entry name" value="PGAM_GpmA"/>
    <property type="match status" value="1"/>
</dbReference>
<dbReference type="Gene3D" id="3.40.50.1240">
    <property type="entry name" value="Phosphoglycerate mutase-like"/>
    <property type="match status" value="1"/>
</dbReference>
<dbReference type="InterPro" id="IPR029033">
    <property type="entry name" value="His_PPase_superfam"/>
</dbReference>
<evidence type="ECO:0000256" key="8">
    <source>
        <dbReference type="PIRSR" id="PIRSR613078-2"/>
    </source>
</evidence>
<evidence type="ECO:0000256" key="5">
    <source>
        <dbReference type="ARBA" id="ARBA00023235"/>
    </source>
</evidence>
<evidence type="ECO:0000256" key="4">
    <source>
        <dbReference type="ARBA" id="ARBA00023152"/>
    </source>
</evidence>
<dbReference type="GO" id="GO:0004619">
    <property type="term" value="F:phosphoglycerate mutase activity"/>
    <property type="evidence" value="ECO:0007669"/>
    <property type="project" value="UniProtKB-UniRule"/>
</dbReference>
<dbReference type="PIRSF" id="PIRSF000709">
    <property type="entry name" value="6PFK_2-Ptase"/>
    <property type="match status" value="1"/>
</dbReference>
<feature type="binding site" evidence="6 8">
    <location>
        <begin position="87"/>
        <end position="90"/>
    </location>
    <ligand>
        <name>substrate</name>
    </ligand>
</feature>
<dbReference type="SMART" id="SM00855">
    <property type="entry name" value="PGAM"/>
    <property type="match status" value="1"/>
</dbReference>
<sequence>MYRLALLRHGQSTWNHENRFTGWTDVDLTELGRQEAETAARLFQEEGFTFDVCFTSVLKRAVRTLWIVQDALDLLWLPVHKTWRLNERHYGALQGLNKAEMTAKYGEAQVFEWRRSFEVTPPALELDDPRHPRYDRRYGETPTEDLPATESLKLTIDRVLPYWHANLAPEIRTGRRILVCAHGNSLRGLVKFLDNISEQEISNLNIPTGIPLIYELDQDLRPLRSYYLGDQNAVNASIQAVADQAKTKA</sequence>
<feature type="binding site" evidence="6 8">
    <location>
        <begin position="8"/>
        <end position="15"/>
    </location>
    <ligand>
        <name>substrate</name>
    </ligand>
</feature>
<dbReference type="OrthoDB" id="9781415at2"/>
<evidence type="ECO:0000313" key="11">
    <source>
        <dbReference type="EMBL" id="SDB47944.1"/>
    </source>
</evidence>
<dbReference type="AlphaFoldDB" id="A0A1G6DS07"/>
<feature type="site" description="Transition state stabilizer" evidence="6 9">
    <location>
        <position position="182"/>
    </location>
</feature>
<evidence type="ECO:0000256" key="10">
    <source>
        <dbReference type="RuleBase" id="RU004512"/>
    </source>
</evidence>
<dbReference type="NCBIfam" id="TIGR01258">
    <property type="entry name" value="pgm_1"/>
    <property type="match status" value="1"/>
</dbReference>
<dbReference type="RefSeq" id="WP_092121853.1">
    <property type="nucleotide sequence ID" value="NZ_FMXO01000013.1"/>
</dbReference>
<dbReference type="UniPathway" id="UPA00109">
    <property type="reaction ID" value="UER00186"/>
</dbReference>